<dbReference type="InterPro" id="IPR015812">
    <property type="entry name" value="Integrin_bsu"/>
</dbReference>
<dbReference type="SUPFAM" id="SSF69687">
    <property type="entry name" value="Integrin beta tail domain"/>
    <property type="match status" value="1"/>
</dbReference>
<comment type="caution">
    <text evidence="17">The sequence shown here is derived from an EMBL/GenBank/DDBJ whole genome shotgun (WGS) entry which is preliminary data.</text>
</comment>
<dbReference type="GO" id="GO:0098609">
    <property type="term" value="P:cell-cell adhesion"/>
    <property type="evidence" value="ECO:0007669"/>
    <property type="project" value="TreeGrafter"/>
</dbReference>
<dbReference type="InterPro" id="IPR057243">
    <property type="entry name" value="Integrin_I-EGF_CS"/>
</dbReference>
<organism evidence="17 18">
    <name type="scientific">Stylophora pistillata</name>
    <name type="common">Smooth cauliflower coral</name>
    <dbReference type="NCBI Taxonomy" id="50429"/>
    <lineage>
        <taxon>Eukaryota</taxon>
        <taxon>Metazoa</taxon>
        <taxon>Cnidaria</taxon>
        <taxon>Anthozoa</taxon>
        <taxon>Hexacorallia</taxon>
        <taxon>Scleractinia</taxon>
        <taxon>Astrocoeniina</taxon>
        <taxon>Pocilloporidae</taxon>
        <taxon>Stylophora</taxon>
    </lineage>
</organism>
<dbReference type="SUPFAM" id="SSF69179">
    <property type="entry name" value="Integrin domains"/>
    <property type="match status" value="1"/>
</dbReference>
<dbReference type="OrthoDB" id="5977062at2759"/>
<dbReference type="SMART" id="SM00187">
    <property type="entry name" value="INB"/>
    <property type="match status" value="1"/>
</dbReference>
<evidence type="ECO:0000256" key="10">
    <source>
        <dbReference type="ARBA" id="ARBA00023136"/>
    </source>
</evidence>
<comment type="subcellular location">
    <subcellularLocation>
        <location evidence="1">Cell membrane</location>
        <topology evidence="1">Single-pass type I membrane protein</topology>
    </subcellularLocation>
</comment>
<evidence type="ECO:0000256" key="4">
    <source>
        <dbReference type="ARBA" id="ARBA00022692"/>
    </source>
</evidence>
<evidence type="ECO:0000313" key="17">
    <source>
        <dbReference type="EMBL" id="PFX28360.1"/>
    </source>
</evidence>
<dbReference type="Proteomes" id="UP000225706">
    <property type="component" value="Unassembled WGS sequence"/>
</dbReference>
<evidence type="ECO:0000256" key="13">
    <source>
        <dbReference type="SAM" id="Phobius"/>
    </source>
</evidence>
<dbReference type="InterPro" id="IPR014836">
    <property type="entry name" value="Integrin_bsu_cyt_dom"/>
</dbReference>
<comment type="similarity">
    <text evidence="2">Belongs to the integrin beta chain family.</text>
</comment>
<feature type="domain" description="Integrin beta subunit cytoplasmic" evidence="15">
    <location>
        <begin position="548"/>
        <end position="594"/>
    </location>
</feature>
<dbReference type="InterPro" id="IPR012896">
    <property type="entry name" value="Integrin_bsu_tail"/>
</dbReference>
<keyword evidence="3" id="KW-1003">Cell membrane</keyword>
<dbReference type="Gene3D" id="2.10.25.10">
    <property type="entry name" value="Laminin"/>
    <property type="match status" value="1"/>
</dbReference>
<dbReference type="AlphaFoldDB" id="A0A2B4SHM6"/>
<dbReference type="GO" id="GO:0007229">
    <property type="term" value="P:integrin-mediated signaling pathway"/>
    <property type="evidence" value="ECO:0007669"/>
    <property type="project" value="UniProtKB-KW"/>
</dbReference>
<feature type="domain" description="Integrin beta subunit VWA" evidence="14">
    <location>
        <begin position="47"/>
        <end position="363"/>
    </location>
</feature>
<evidence type="ECO:0000256" key="2">
    <source>
        <dbReference type="ARBA" id="ARBA00007449"/>
    </source>
</evidence>
<evidence type="ECO:0000256" key="1">
    <source>
        <dbReference type="ARBA" id="ARBA00004251"/>
    </source>
</evidence>
<dbReference type="STRING" id="50429.A0A2B4SHM6"/>
<sequence length="595" mass="64930">MLYGLQASGKVKSGGEPTIKPYQAVGTHSFGLAYLSADKLAVKPFHSGHFSDLTEAASVADEFNRCSVLVVFMNNESDGDRDDKVSPQNITLRLRPADEISNLTSRFRLGLGAFVDKPTAPYMDTDPVMVAAPDPNNVNSTPTFGYHNVLPLNKNTSHFQEAIEKLMASGNVDNPEGGLEALVQVAACEKLGGVVIPNDGLCHLDGQEYTASLTMDYPSPGLVRDLLLESQVVPIFAVASKEKQVYEQLAYFLGNETYAETGELLEDSSNIVRVIGEAYKKIARTVTIRDSNSAGLTLRYTALCPKGEIYEDTRTCTGVELGDTVSFKVTVSMANCTDDLPTNFSIKTPYGQVSLKLSYVCSCDCEAEENLDPTGLIYGETCECNNLNCPKDPENEEICGGSERGVCDCGQCKCKENWSGPSCSCSKDLNGCTKDGSCIGNCEANRPCVQCQIFGTGELVGEDCKTKCKDFRITVVDKLTSEMGKQCRFRDEDDCYFGFAYTIRADGQLEIYTQRTKDCPSEMQALLVILGVIGAVLAVALALLLIWRVLATIQDRRAFAKFEKEQQNAKCVMAENPIFKPTTTTFMNPMYGVKT</sequence>
<dbReference type="InterPro" id="IPR013111">
    <property type="entry name" value="EGF_extracell"/>
</dbReference>
<dbReference type="Pfam" id="PF07965">
    <property type="entry name" value="Integrin_B_tail"/>
    <property type="match status" value="1"/>
</dbReference>
<evidence type="ECO:0000256" key="9">
    <source>
        <dbReference type="ARBA" id="ARBA00023037"/>
    </source>
</evidence>
<dbReference type="GO" id="GO:0009986">
    <property type="term" value="C:cell surface"/>
    <property type="evidence" value="ECO:0007669"/>
    <property type="project" value="TreeGrafter"/>
</dbReference>
<dbReference type="InterPro" id="IPR036465">
    <property type="entry name" value="vWFA_dom_sf"/>
</dbReference>
<evidence type="ECO:0000313" key="18">
    <source>
        <dbReference type="Proteomes" id="UP000225706"/>
    </source>
</evidence>
<feature type="domain" description="Integrin beta subunit tail" evidence="16">
    <location>
        <begin position="442"/>
        <end position="524"/>
    </location>
</feature>
<evidence type="ECO:0000259" key="15">
    <source>
        <dbReference type="SMART" id="SM01241"/>
    </source>
</evidence>
<evidence type="ECO:0000256" key="5">
    <source>
        <dbReference type="ARBA" id="ARBA00022729"/>
    </source>
</evidence>
<dbReference type="PROSITE" id="PS52047">
    <property type="entry name" value="I_EGF_2"/>
    <property type="match status" value="1"/>
</dbReference>
<dbReference type="Pfam" id="PF07974">
    <property type="entry name" value="EGF_2"/>
    <property type="match status" value="1"/>
</dbReference>
<dbReference type="Gene3D" id="1.20.5.100">
    <property type="entry name" value="Cytochrome c1, transmembrane anchor, C-terminal"/>
    <property type="match status" value="1"/>
</dbReference>
<feature type="transmembrane region" description="Helical" evidence="13">
    <location>
        <begin position="525"/>
        <end position="547"/>
    </location>
</feature>
<proteinExistence type="inferred from homology"/>
<dbReference type="SUPFAM" id="SSF57196">
    <property type="entry name" value="EGF/Laminin"/>
    <property type="match status" value="1"/>
</dbReference>
<dbReference type="InterPro" id="IPR002369">
    <property type="entry name" value="Integrin_bsu_VWA"/>
</dbReference>
<dbReference type="SMART" id="SM01241">
    <property type="entry name" value="Integrin_b_cyt"/>
    <property type="match status" value="1"/>
</dbReference>
<keyword evidence="6" id="KW-0677">Repeat</keyword>
<dbReference type="PROSITE" id="PS00243">
    <property type="entry name" value="I_EGF_1"/>
    <property type="match status" value="1"/>
</dbReference>
<dbReference type="GO" id="GO:0005178">
    <property type="term" value="F:integrin binding"/>
    <property type="evidence" value="ECO:0007669"/>
    <property type="project" value="TreeGrafter"/>
</dbReference>
<keyword evidence="4 13" id="KW-0812">Transmembrane</keyword>
<accession>A0A2B4SHM6</accession>
<evidence type="ECO:0000256" key="12">
    <source>
        <dbReference type="ARBA" id="ARBA00023180"/>
    </source>
</evidence>
<evidence type="ECO:0000259" key="14">
    <source>
        <dbReference type="SMART" id="SM00187"/>
    </source>
</evidence>
<evidence type="ECO:0000256" key="8">
    <source>
        <dbReference type="ARBA" id="ARBA00022989"/>
    </source>
</evidence>
<evidence type="ECO:0000259" key="16">
    <source>
        <dbReference type="SMART" id="SM01242"/>
    </source>
</evidence>
<keyword evidence="8 13" id="KW-1133">Transmembrane helix</keyword>
<keyword evidence="12" id="KW-0325">Glycoprotein</keyword>
<dbReference type="PANTHER" id="PTHR10082">
    <property type="entry name" value="INTEGRIN BETA SUBUNIT"/>
    <property type="match status" value="1"/>
</dbReference>
<keyword evidence="7" id="KW-0130">Cell adhesion</keyword>
<evidence type="ECO:0000256" key="11">
    <source>
        <dbReference type="ARBA" id="ARBA00023157"/>
    </source>
</evidence>
<dbReference type="Gene3D" id="3.40.50.410">
    <property type="entry name" value="von Willebrand factor, type A domain"/>
    <property type="match status" value="2"/>
</dbReference>
<keyword evidence="9 17" id="KW-0401">Integrin</keyword>
<evidence type="ECO:0000256" key="7">
    <source>
        <dbReference type="ARBA" id="ARBA00022889"/>
    </source>
</evidence>
<name>A0A2B4SHM6_STYPI</name>
<dbReference type="PANTHER" id="PTHR10082:SF60">
    <property type="entry name" value="INTEGRIN BETA-PS"/>
    <property type="match status" value="1"/>
</dbReference>
<dbReference type="Pfam" id="PF08725">
    <property type="entry name" value="Integrin_b_cyt"/>
    <property type="match status" value="1"/>
</dbReference>
<dbReference type="Gene3D" id="2.60.40.1510">
    <property type="entry name" value="ntegrin, alpha v. Chain A, domain 3"/>
    <property type="match status" value="1"/>
</dbReference>
<dbReference type="SMART" id="SM01242">
    <property type="entry name" value="Integrin_B_tail"/>
    <property type="match status" value="1"/>
</dbReference>
<keyword evidence="18" id="KW-1185">Reference proteome</keyword>
<dbReference type="GO" id="GO:0008305">
    <property type="term" value="C:integrin complex"/>
    <property type="evidence" value="ECO:0007669"/>
    <property type="project" value="TreeGrafter"/>
</dbReference>
<evidence type="ECO:0000256" key="3">
    <source>
        <dbReference type="ARBA" id="ARBA00022475"/>
    </source>
</evidence>
<keyword evidence="10 13" id="KW-0472">Membrane</keyword>
<dbReference type="Pfam" id="PF00362">
    <property type="entry name" value="Integrin_beta"/>
    <property type="match status" value="1"/>
</dbReference>
<keyword evidence="5" id="KW-0732">Signal</keyword>
<evidence type="ECO:0000256" key="6">
    <source>
        <dbReference type="ARBA" id="ARBA00022737"/>
    </source>
</evidence>
<dbReference type="GO" id="GO:0033627">
    <property type="term" value="P:cell adhesion mediated by integrin"/>
    <property type="evidence" value="ECO:0007669"/>
    <property type="project" value="TreeGrafter"/>
</dbReference>
<dbReference type="Gene3D" id="4.10.1240.30">
    <property type="match status" value="1"/>
</dbReference>
<dbReference type="EMBL" id="LSMT01000085">
    <property type="protein sequence ID" value="PFX28360.1"/>
    <property type="molecule type" value="Genomic_DNA"/>
</dbReference>
<dbReference type="InterPro" id="IPR036349">
    <property type="entry name" value="Integrin_bsu_tail_dom_sf"/>
</dbReference>
<gene>
    <name evidence="17" type="primary">ITGB1</name>
    <name evidence="17" type="ORF">AWC38_SpisGene6935</name>
</gene>
<dbReference type="InterPro" id="IPR032695">
    <property type="entry name" value="Integrin_dom_sf"/>
</dbReference>
<reference evidence="18" key="1">
    <citation type="journal article" date="2017" name="bioRxiv">
        <title>Comparative analysis of the genomes of Stylophora pistillata and Acropora digitifera provides evidence for extensive differences between species of corals.</title>
        <authorList>
            <person name="Voolstra C.R."/>
            <person name="Li Y."/>
            <person name="Liew Y.J."/>
            <person name="Baumgarten S."/>
            <person name="Zoccola D."/>
            <person name="Flot J.-F."/>
            <person name="Tambutte S."/>
            <person name="Allemand D."/>
            <person name="Aranda M."/>
        </authorList>
    </citation>
    <scope>NUCLEOTIDE SEQUENCE [LARGE SCALE GENOMIC DNA]</scope>
</reference>
<dbReference type="GO" id="GO:0016477">
    <property type="term" value="P:cell migration"/>
    <property type="evidence" value="ECO:0007669"/>
    <property type="project" value="TreeGrafter"/>
</dbReference>
<dbReference type="SUPFAM" id="SSF53300">
    <property type="entry name" value="vWA-like"/>
    <property type="match status" value="1"/>
</dbReference>
<keyword evidence="11" id="KW-1015">Disulfide bond</keyword>
<dbReference type="GO" id="GO:0005925">
    <property type="term" value="C:focal adhesion"/>
    <property type="evidence" value="ECO:0007669"/>
    <property type="project" value="TreeGrafter"/>
</dbReference>
<dbReference type="GO" id="GO:0007160">
    <property type="term" value="P:cell-matrix adhesion"/>
    <property type="evidence" value="ECO:0007669"/>
    <property type="project" value="TreeGrafter"/>
</dbReference>
<protein>
    <submittedName>
        <fullName evidence="17">Integrin beta-1</fullName>
    </submittedName>
</protein>